<keyword evidence="2" id="KW-0963">Cytoplasm</keyword>
<evidence type="ECO:0000259" key="8">
    <source>
        <dbReference type="PROSITE" id="PS50144"/>
    </source>
</evidence>
<dbReference type="PANTHER" id="PTHR10131:SF94">
    <property type="entry name" value="TNF RECEPTOR-ASSOCIATED FACTOR 4"/>
    <property type="match status" value="1"/>
</dbReference>
<feature type="zinc finger region" description="TRAF-type" evidence="7">
    <location>
        <begin position="117"/>
        <end position="169"/>
    </location>
</feature>
<dbReference type="PROSITE" id="PS50144">
    <property type="entry name" value="MATH"/>
    <property type="match status" value="1"/>
</dbReference>
<evidence type="ECO:0000256" key="4">
    <source>
        <dbReference type="ARBA" id="ARBA00022737"/>
    </source>
</evidence>
<dbReference type="FunFam" id="3.30.40.10:FF:000121">
    <property type="entry name" value="TNF receptor-associated factor"/>
    <property type="match status" value="2"/>
</dbReference>
<keyword evidence="5 7" id="KW-0863">Zinc-finger</keyword>
<keyword evidence="4" id="KW-0677">Repeat</keyword>
<organism evidence="10 11">
    <name type="scientific">Artemia franciscana</name>
    <name type="common">Brine shrimp</name>
    <name type="synonym">Artemia sanfranciscana</name>
    <dbReference type="NCBI Taxonomy" id="6661"/>
    <lineage>
        <taxon>Eukaryota</taxon>
        <taxon>Metazoa</taxon>
        <taxon>Ecdysozoa</taxon>
        <taxon>Arthropoda</taxon>
        <taxon>Crustacea</taxon>
        <taxon>Branchiopoda</taxon>
        <taxon>Anostraca</taxon>
        <taxon>Artemiidae</taxon>
        <taxon>Artemia</taxon>
    </lineage>
</organism>
<evidence type="ECO:0000259" key="9">
    <source>
        <dbReference type="PROSITE" id="PS50145"/>
    </source>
</evidence>
<dbReference type="PROSITE" id="PS50145">
    <property type="entry name" value="ZF_TRAF"/>
    <property type="match status" value="3"/>
</dbReference>
<comment type="subcellular location">
    <subcellularLocation>
        <location evidence="1">Cytoplasm</location>
    </subcellularLocation>
</comment>
<feature type="domain" description="TRAF-type" evidence="9">
    <location>
        <begin position="171"/>
        <end position="223"/>
    </location>
</feature>
<reference evidence="10" key="1">
    <citation type="submission" date="2023-07" db="EMBL/GenBank/DDBJ databases">
        <title>Chromosome-level genome assembly of Artemia franciscana.</title>
        <authorList>
            <person name="Jo E."/>
        </authorList>
    </citation>
    <scope>NUCLEOTIDE SEQUENCE</scope>
    <source>
        <tissue evidence="10">Whole body</tissue>
    </source>
</reference>
<evidence type="ECO:0000256" key="1">
    <source>
        <dbReference type="ARBA" id="ARBA00004496"/>
    </source>
</evidence>
<dbReference type="GO" id="GO:0005164">
    <property type="term" value="F:tumor necrosis factor receptor binding"/>
    <property type="evidence" value="ECO:0007669"/>
    <property type="project" value="TreeGrafter"/>
</dbReference>
<dbReference type="GO" id="GO:0042981">
    <property type="term" value="P:regulation of apoptotic process"/>
    <property type="evidence" value="ECO:0007669"/>
    <property type="project" value="InterPro"/>
</dbReference>
<dbReference type="GO" id="GO:0043122">
    <property type="term" value="P:regulation of canonical NF-kappaB signal transduction"/>
    <property type="evidence" value="ECO:0007669"/>
    <property type="project" value="TreeGrafter"/>
</dbReference>
<comment type="caution">
    <text evidence="10">The sequence shown here is derived from an EMBL/GenBank/DDBJ whole genome shotgun (WGS) entry which is preliminary data.</text>
</comment>
<accession>A0AA88HTH9</accession>
<evidence type="ECO:0000256" key="7">
    <source>
        <dbReference type="PROSITE-ProRule" id="PRU00207"/>
    </source>
</evidence>
<dbReference type="Gene3D" id="3.30.40.10">
    <property type="entry name" value="Zinc/RING finger domain, C3HC4 (zinc finger)"/>
    <property type="match status" value="3"/>
</dbReference>
<dbReference type="EMBL" id="JAVRJZ010000016">
    <property type="protein sequence ID" value="KAK2711691.1"/>
    <property type="molecule type" value="Genomic_DNA"/>
</dbReference>
<sequence>MGRNTITWSRTLSFPTNLSTGGSEERGFYRQKSAVQETRSIVCNCPACEMIEYGSINCWKRRHNVNQKCANTSQNTSRTSCNGSLSSERSLISSYVYCIHHKEGCDWADELRCLKGHLMTCKYDATPCTAHCGAKISRFMMADHLKFTCPRRRVVCEHCHGDFSGEQYENHVGTCSLEPIYCDNKCGQKVPRRVLGHHKTVECSKRLLPCRFCGKEFVADTLQAHHGKCCRFPITCPQGCETTDLVREDMDSHLKESCPALTVNCSFKEAGCRFKGPRYAVEKHEEDSMRQHLGLMCSFAVRQQQQLTTLRSQISRMNLNYSGTLVWKISDYSTRLAEAKLKEGFELISPPFYTSQYGYKLQASVFLNGNGSGENSHLSVYIKILPGEYDALLKWPFAHTVSFTLHDQTSNPEAACNIVESFIPDPTWENFQRPSREPDALGFGFPRFVSHEMLKKRHFIKDDILFLRVKVDANKVVAV</sequence>
<dbReference type="SMART" id="SM00061">
    <property type="entry name" value="MATH"/>
    <property type="match status" value="1"/>
</dbReference>
<protein>
    <recommendedName>
        <fullName evidence="12">TNF receptor-associated factor 4</fullName>
    </recommendedName>
</protein>
<keyword evidence="3 7" id="KW-0479">Metal-binding</keyword>
<dbReference type="Pfam" id="PF21355">
    <property type="entry name" value="TRAF-mep_MATH"/>
    <property type="match status" value="1"/>
</dbReference>
<feature type="zinc finger region" description="TRAF-type" evidence="7">
    <location>
        <begin position="171"/>
        <end position="223"/>
    </location>
</feature>
<dbReference type="InterPro" id="IPR008974">
    <property type="entry name" value="TRAF-like"/>
</dbReference>
<dbReference type="InterPro" id="IPR013083">
    <property type="entry name" value="Znf_RING/FYVE/PHD"/>
</dbReference>
<name>A0AA88HTH9_ARTSF</name>
<dbReference type="SUPFAM" id="SSF49599">
    <property type="entry name" value="TRAF domain-like"/>
    <property type="match status" value="3"/>
</dbReference>
<evidence type="ECO:0000256" key="3">
    <source>
        <dbReference type="ARBA" id="ARBA00022723"/>
    </source>
</evidence>
<keyword evidence="11" id="KW-1185">Reference proteome</keyword>
<dbReference type="InterPro" id="IPR001293">
    <property type="entry name" value="Znf_TRAF"/>
</dbReference>
<dbReference type="GO" id="GO:0005737">
    <property type="term" value="C:cytoplasm"/>
    <property type="evidence" value="ECO:0007669"/>
    <property type="project" value="UniProtKB-SubCell"/>
</dbReference>
<dbReference type="InterPro" id="IPR012227">
    <property type="entry name" value="TNF_rcpt-assoc_TRAF_met"/>
</dbReference>
<dbReference type="GO" id="GO:0007165">
    <property type="term" value="P:signal transduction"/>
    <property type="evidence" value="ECO:0007669"/>
    <property type="project" value="InterPro"/>
</dbReference>
<gene>
    <name evidence="10" type="ORF">QYM36_012710</name>
</gene>
<dbReference type="InterPro" id="IPR002083">
    <property type="entry name" value="MATH/TRAF_dom"/>
</dbReference>
<dbReference type="FunFam" id="2.60.210.10:FF:000007">
    <property type="entry name" value="TNF receptor-associated factor"/>
    <property type="match status" value="1"/>
</dbReference>
<keyword evidence="6 7" id="KW-0862">Zinc</keyword>
<evidence type="ECO:0000256" key="6">
    <source>
        <dbReference type="ARBA" id="ARBA00022833"/>
    </source>
</evidence>
<dbReference type="PIRSF" id="PIRSF015614">
    <property type="entry name" value="TRAF"/>
    <property type="match status" value="1"/>
</dbReference>
<dbReference type="Proteomes" id="UP001187531">
    <property type="component" value="Unassembled WGS sequence"/>
</dbReference>
<evidence type="ECO:0000256" key="5">
    <source>
        <dbReference type="ARBA" id="ARBA00022771"/>
    </source>
</evidence>
<dbReference type="GO" id="GO:0031625">
    <property type="term" value="F:ubiquitin protein ligase binding"/>
    <property type="evidence" value="ECO:0007669"/>
    <property type="project" value="TreeGrafter"/>
</dbReference>
<feature type="domain" description="MATH" evidence="8">
    <location>
        <begin position="322"/>
        <end position="471"/>
    </location>
</feature>
<dbReference type="GO" id="GO:0008270">
    <property type="term" value="F:zinc ion binding"/>
    <property type="evidence" value="ECO:0007669"/>
    <property type="project" value="UniProtKB-KW"/>
</dbReference>
<dbReference type="Pfam" id="PF02176">
    <property type="entry name" value="zf-TRAF"/>
    <property type="match status" value="2"/>
</dbReference>
<feature type="domain" description="TRAF-type" evidence="9">
    <location>
        <begin position="117"/>
        <end position="169"/>
    </location>
</feature>
<feature type="zinc finger region" description="TRAF-type" evidence="7">
    <location>
        <begin position="224"/>
        <end position="282"/>
    </location>
</feature>
<evidence type="ECO:0008006" key="12">
    <source>
        <dbReference type="Google" id="ProtNLM"/>
    </source>
</evidence>
<dbReference type="AlphaFoldDB" id="A0AA88HTH9"/>
<dbReference type="InterPro" id="IPR049342">
    <property type="entry name" value="TRAF1-6_MATH_dom"/>
</dbReference>
<proteinExistence type="predicted"/>
<evidence type="ECO:0000256" key="2">
    <source>
        <dbReference type="ARBA" id="ARBA00022490"/>
    </source>
</evidence>
<dbReference type="PANTHER" id="PTHR10131">
    <property type="entry name" value="TNF RECEPTOR ASSOCIATED FACTOR"/>
    <property type="match status" value="1"/>
</dbReference>
<evidence type="ECO:0000313" key="10">
    <source>
        <dbReference type="EMBL" id="KAK2711691.1"/>
    </source>
</evidence>
<evidence type="ECO:0000313" key="11">
    <source>
        <dbReference type="Proteomes" id="UP001187531"/>
    </source>
</evidence>
<feature type="domain" description="TRAF-type" evidence="9">
    <location>
        <begin position="224"/>
        <end position="282"/>
    </location>
</feature>
<dbReference type="Gene3D" id="2.60.210.10">
    <property type="entry name" value="Apoptosis, Tumor Necrosis Factor Receptor Associated Protein 2, Chain A"/>
    <property type="match status" value="1"/>
</dbReference>